<dbReference type="InterPro" id="IPR037522">
    <property type="entry name" value="HD_GYP_dom"/>
</dbReference>
<evidence type="ECO:0000313" key="3">
    <source>
        <dbReference type="Proteomes" id="UP000248887"/>
    </source>
</evidence>
<dbReference type="CDD" id="cd00077">
    <property type="entry name" value="HDc"/>
    <property type="match status" value="1"/>
</dbReference>
<proteinExistence type="predicted"/>
<comment type="caution">
    <text evidence="2">The sequence shown here is derived from an EMBL/GenBank/DDBJ whole genome shotgun (WGS) entry which is preliminary data.</text>
</comment>
<sequence>MPAKLADWVALLTLDDDIRAALGRLAGFLEPRIDTVIDTFFHRLMQQENAALLFDDPALVAQVKAAQRRHWMEYVFTGTFDDTYLQVTRAMGRHHFRLGVDPLFFSSSYGVVLSELTVLIAHHFIDQPDLLPKVLVALNRVMFIDLSVTTSVYYDAYIDDIERLTREFNVSLARAGEYRDYEGGRHLVRVGHMCRTIALAAGRDRQWADMLRLASPLHDLGKIGIPDSVLMKPGPLDARERALMQRHPQIGAEIIPDHPAPIIRMARRIALTHHERWDGTGYPEGLAGEDIPLEGRITAICDVYDALLSPRPYKQPWSREVAAAYIRENSGTMFDPALVEIFSAQLPELERIQDSYAELPDDTSGPRHHSSLWEELIGEPGGFALMMRPPKMRSSQPEPS</sequence>
<dbReference type="GO" id="GO:0008081">
    <property type="term" value="F:phosphoric diester hydrolase activity"/>
    <property type="evidence" value="ECO:0007669"/>
    <property type="project" value="UniProtKB-ARBA"/>
</dbReference>
<dbReference type="Proteomes" id="UP000248887">
    <property type="component" value="Unassembled WGS sequence"/>
</dbReference>
<dbReference type="PANTHER" id="PTHR45228:SF5">
    <property type="entry name" value="CYCLIC DI-GMP PHOSPHODIESTERASE VC_1348-RELATED"/>
    <property type="match status" value="1"/>
</dbReference>
<dbReference type="Pfam" id="PF11563">
    <property type="entry name" value="Protoglobin"/>
    <property type="match status" value="1"/>
</dbReference>
<dbReference type="InterPro" id="IPR009050">
    <property type="entry name" value="Globin-like_sf"/>
</dbReference>
<dbReference type="CDD" id="cd01068">
    <property type="entry name" value="globin_sensor"/>
    <property type="match status" value="1"/>
</dbReference>
<dbReference type="SUPFAM" id="SSF46458">
    <property type="entry name" value="Globin-like"/>
    <property type="match status" value="1"/>
</dbReference>
<dbReference type="EMBL" id="QFQD01000076">
    <property type="protein sequence ID" value="PZQ79873.1"/>
    <property type="molecule type" value="Genomic_DNA"/>
</dbReference>
<dbReference type="InterPro" id="IPR052020">
    <property type="entry name" value="Cyclic_di-GMP/3'3'-cGAMP_PDE"/>
</dbReference>
<dbReference type="InterPro" id="IPR039379">
    <property type="entry name" value="Protoglobin_sensor_dom"/>
</dbReference>
<dbReference type="InterPro" id="IPR003607">
    <property type="entry name" value="HD/PDEase_dom"/>
</dbReference>
<feature type="domain" description="HD-GYP" evidence="1">
    <location>
        <begin position="161"/>
        <end position="358"/>
    </location>
</feature>
<evidence type="ECO:0000259" key="1">
    <source>
        <dbReference type="PROSITE" id="PS51832"/>
    </source>
</evidence>
<dbReference type="InterPro" id="IPR044398">
    <property type="entry name" value="Globin-sensor_dom"/>
</dbReference>
<dbReference type="PANTHER" id="PTHR45228">
    <property type="entry name" value="CYCLIC DI-GMP PHOSPHODIESTERASE TM_0186-RELATED"/>
    <property type="match status" value="1"/>
</dbReference>
<dbReference type="SUPFAM" id="SSF109604">
    <property type="entry name" value="HD-domain/PDEase-like"/>
    <property type="match status" value="1"/>
</dbReference>
<gene>
    <name evidence="2" type="ORF">DI549_18810</name>
</gene>
<keyword evidence="2" id="KW-0378">Hydrolase</keyword>
<accession>A0A2W5SJV7</accession>
<reference evidence="2 3" key="1">
    <citation type="submission" date="2017-08" db="EMBL/GenBank/DDBJ databases">
        <title>Infants hospitalized years apart are colonized by the same room-sourced microbial strains.</title>
        <authorList>
            <person name="Brooks B."/>
            <person name="Olm M.R."/>
            <person name="Firek B.A."/>
            <person name="Baker R."/>
            <person name="Thomas B.C."/>
            <person name="Morowitz M.J."/>
            <person name="Banfield J.F."/>
        </authorList>
    </citation>
    <scope>NUCLEOTIDE SEQUENCE [LARGE SCALE GENOMIC DNA]</scope>
    <source>
        <strain evidence="2">S2_005_001_R2_27</strain>
    </source>
</reference>
<name>A0A2W5SJV7_ANCNO</name>
<dbReference type="GO" id="GO:0020037">
    <property type="term" value="F:heme binding"/>
    <property type="evidence" value="ECO:0007669"/>
    <property type="project" value="InterPro"/>
</dbReference>
<dbReference type="AlphaFoldDB" id="A0A2W5SJV7"/>
<organism evidence="2 3">
    <name type="scientific">Ancylobacter novellus</name>
    <name type="common">Thiobacillus novellus</name>
    <dbReference type="NCBI Taxonomy" id="921"/>
    <lineage>
        <taxon>Bacteria</taxon>
        <taxon>Pseudomonadati</taxon>
        <taxon>Pseudomonadota</taxon>
        <taxon>Alphaproteobacteria</taxon>
        <taxon>Hyphomicrobiales</taxon>
        <taxon>Xanthobacteraceae</taxon>
        <taxon>Ancylobacter</taxon>
    </lineage>
</organism>
<protein>
    <submittedName>
        <fullName evidence="2">Phosphohydrolase</fullName>
    </submittedName>
</protein>
<dbReference type="Gene3D" id="1.10.3210.10">
    <property type="entry name" value="Hypothetical protein af1432"/>
    <property type="match status" value="1"/>
</dbReference>
<dbReference type="Gene3D" id="1.10.490.10">
    <property type="entry name" value="Globins"/>
    <property type="match status" value="1"/>
</dbReference>
<evidence type="ECO:0000313" key="2">
    <source>
        <dbReference type="EMBL" id="PZQ79873.1"/>
    </source>
</evidence>
<dbReference type="Pfam" id="PF13487">
    <property type="entry name" value="HD_5"/>
    <property type="match status" value="1"/>
</dbReference>
<dbReference type="PROSITE" id="PS51832">
    <property type="entry name" value="HD_GYP"/>
    <property type="match status" value="1"/>
</dbReference>
<dbReference type="GO" id="GO:0019825">
    <property type="term" value="F:oxygen binding"/>
    <property type="evidence" value="ECO:0007669"/>
    <property type="project" value="InterPro"/>
</dbReference>
<dbReference type="SMART" id="SM00471">
    <property type="entry name" value="HDc"/>
    <property type="match status" value="1"/>
</dbReference>
<dbReference type="InterPro" id="IPR012292">
    <property type="entry name" value="Globin/Proto"/>
</dbReference>